<evidence type="ECO:0000313" key="2">
    <source>
        <dbReference type="EMBL" id="SCM59304.1"/>
    </source>
</evidence>
<keyword evidence="1" id="KW-1133">Transmembrane helix</keyword>
<reference evidence="2 3" key="1">
    <citation type="submission" date="2016-08" db="EMBL/GenBank/DDBJ databases">
        <authorList>
            <person name="Seilhamer J.J."/>
        </authorList>
    </citation>
    <scope>NUCLEOTIDE SEQUENCE [LARGE SCALE GENOMIC DNA]</scope>
    <source>
        <strain evidence="2">ING2-E5A</strain>
    </source>
</reference>
<feature type="transmembrane region" description="Helical" evidence="1">
    <location>
        <begin position="21"/>
        <end position="43"/>
    </location>
</feature>
<accession>A0A1G4G9S8</accession>
<name>A0A1G4G9S8_9BACT</name>
<dbReference type="STRING" id="1642646.ING2E5A_2507"/>
<gene>
    <name evidence="2" type="ORF">ING2E5A_2507</name>
</gene>
<keyword evidence="1" id="KW-0812">Transmembrane</keyword>
<evidence type="ECO:0000256" key="1">
    <source>
        <dbReference type="SAM" id="Phobius"/>
    </source>
</evidence>
<sequence length="156" mass="18045">MILKNESMNDLQPKRRKSKKWLGRFAGVVLIALAAFVYVRYYYVFGTGVKSGELNYLVYKGVIFKTYEGKLIQTGFRADKPGGLQSNQFDFSVEDKEIAEKLMLSSGKNVQLHYREYFAPLPWRGYTKFIVDSIITIEEPRQDLHQEIAPHVLETL</sequence>
<dbReference type="EMBL" id="LT608328">
    <property type="protein sequence ID" value="SCM59304.1"/>
    <property type="molecule type" value="Genomic_DNA"/>
</dbReference>
<evidence type="ECO:0000313" key="3">
    <source>
        <dbReference type="Proteomes" id="UP000178485"/>
    </source>
</evidence>
<dbReference type="KEGG" id="pmuc:ING2E5A_2507"/>
<dbReference type="AlphaFoldDB" id="A0A1G4G9S8"/>
<dbReference type="Proteomes" id="UP000178485">
    <property type="component" value="Chromosome i"/>
</dbReference>
<organism evidence="2 3">
    <name type="scientific">Petrimonas mucosa</name>
    <dbReference type="NCBI Taxonomy" id="1642646"/>
    <lineage>
        <taxon>Bacteria</taxon>
        <taxon>Pseudomonadati</taxon>
        <taxon>Bacteroidota</taxon>
        <taxon>Bacteroidia</taxon>
        <taxon>Bacteroidales</taxon>
        <taxon>Dysgonomonadaceae</taxon>
        <taxon>Petrimonas</taxon>
    </lineage>
</organism>
<proteinExistence type="predicted"/>
<keyword evidence="1" id="KW-0472">Membrane</keyword>
<keyword evidence="3" id="KW-1185">Reference proteome</keyword>
<protein>
    <submittedName>
        <fullName evidence="2">Putative membrane protein</fullName>
    </submittedName>
</protein>